<comment type="caution">
    <text evidence="1">The sequence shown here is derived from an EMBL/GenBank/DDBJ whole genome shotgun (WGS) entry which is preliminary data.</text>
</comment>
<keyword evidence="2" id="KW-1185">Reference proteome</keyword>
<evidence type="ECO:0000313" key="1">
    <source>
        <dbReference type="EMBL" id="GLY68562.1"/>
    </source>
</evidence>
<dbReference type="EMBL" id="BSTI01000012">
    <property type="protein sequence ID" value="GLY68562.1"/>
    <property type="molecule type" value="Genomic_DNA"/>
</dbReference>
<dbReference type="AlphaFoldDB" id="A0A9W6R6R0"/>
<protein>
    <submittedName>
        <fullName evidence="1">Uncharacterized protein</fullName>
    </submittedName>
</protein>
<gene>
    <name evidence="1" type="ORF">Atai01_51810</name>
</gene>
<dbReference type="Proteomes" id="UP001165136">
    <property type="component" value="Unassembled WGS sequence"/>
</dbReference>
<sequence>MPGGFATAPPRKPPHGLELAQEAVSLVEDTGLLYSRGGGLVLVACLAGRWAGPGGVPGNVGGVVRRSVCVPKPELKHLNRGHARLDRELGCLGRGHARLDGEFGCLGRGHARCWRVPGSGR</sequence>
<proteinExistence type="predicted"/>
<evidence type="ECO:0000313" key="2">
    <source>
        <dbReference type="Proteomes" id="UP001165136"/>
    </source>
</evidence>
<name>A0A9W6R6R0_9PSEU</name>
<organism evidence="1 2">
    <name type="scientific">Amycolatopsis taiwanensis</name>
    <dbReference type="NCBI Taxonomy" id="342230"/>
    <lineage>
        <taxon>Bacteria</taxon>
        <taxon>Bacillati</taxon>
        <taxon>Actinomycetota</taxon>
        <taxon>Actinomycetes</taxon>
        <taxon>Pseudonocardiales</taxon>
        <taxon>Pseudonocardiaceae</taxon>
        <taxon>Amycolatopsis</taxon>
    </lineage>
</organism>
<reference evidence="1" key="1">
    <citation type="submission" date="2023-03" db="EMBL/GenBank/DDBJ databases">
        <title>Amycolatopsis taiwanensis NBRC 103393.</title>
        <authorList>
            <person name="Ichikawa N."/>
            <person name="Sato H."/>
            <person name="Tonouchi N."/>
        </authorList>
    </citation>
    <scope>NUCLEOTIDE SEQUENCE</scope>
    <source>
        <strain evidence="1">NBRC 103393</strain>
    </source>
</reference>
<accession>A0A9W6R6R0</accession>